<evidence type="ECO:0000256" key="6">
    <source>
        <dbReference type="ARBA" id="ARBA00047942"/>
    </source>
</evidence>
<dbReference type="HOGENOM" id="CLU_030563_0_0_9"/>
<dbReference type="PRINTS" id="PR00505">
    <property type="entry name" value="D12N6MTFRASE"/>
</dbReference>
<reference evidence="8 9" key="1">
    <citation type="journal article" date="2012" name="J. Bacteriol.">
        <title>Genome sequence of Lactobacillus mucosae LM1, isolated from piglet feces.</title>
        <authorList>
            <person name="Lee J.H."/>
            <person name="Valeriano V.D."/>
            <person name="Shin Y.R."/>
            <person name="Chae J.P."/>
            <person name="Kim G.B."/>
            <person name="Ham J.S."/>
            <person name="Chun J."/>
            <person name="Kang D.K."/>
        </authorList>
    </citation>
    <scope>NUCLEOTIDE SEQUENCE [LARGE SCALE GENOMIC DNA]</scope>
    <source>
        <strain evidence="8 9">LM1</strain>
    </source>
</reference>
<dbReference type="EC" id="2.1.1.72" evidence="2 7"/>
<dbReference type="Pfam" id="PF02086">
    <property type="entry name" value="MethyltransfD12"/>
    <property type="match status" value="2"/>
</dbReference>
<name>A0A0D4CKN2_LIMMU</name>
<evidence type="ECO:0000256" key="7">
    <source>
        <dbReference type="RuleBase" id="RU361257"/>
    </source>
</evidence>
<dbReference type="PANTHER" id="PTHR30481:SF3">
    <property type="entry name" value="DNA ADENINE METHYLASE"/>
    <property type="match status" value="1"/>
</dbReference>
<dbReference type="GO" id="GO:0032259">
    <property type="term" value="P:methylation"/>
    <property type="evidence" value="ECO:0007669"/>
    <property type="project" value="UniProtKB-KW"/>
</dbReference>
<dbReference type="PIRSF" id="PIRSF036638">
    <property type="entry name" value="M_m6A_StsI"/>
    <property type="match status" value="1"/>
</dbReference>
<dbReference type="GO" id="GO:0009307">
    <property type="term" value="P:DNA restriction-modification system"/>
    <property type="evidence" value="ECO:0007669"/>
    <property type="project" value="InterPro"/>
</dbReference>
<dbReference type="Gene3D" id="1.10.1020.10">
    <property type="entry name" value="Adenine-specific Methyltransferase, Domain 2"/>
    <property type="match status" value="1"/>
</dbReference>
<dbReference type="GO" id="GO:0043565">
    <property type="term" value="F:sequence-specific DNA binding"/>
    <property type="evidence" value="ECO:0007669"/>
    <property type="project" value="TreeGrafter"/>
</dbReference>
<dbReference type="NCBIfam" id="TIGR00571">
    <property type="entry name" value="dam"/>
    <property type="match status" value="1"/>
</dbReference>
<keyword evidence="5 7" id="KW-0949">S-adenosyl-L-methionine</keyword>
<dbReference type="PANTHER" id="PTHR30481">
    <property type="entry name" value="DNA ADENINE METHYLASE"/>
    <property type="match status" value="1"/>
</dbReference>
<dbReference type="InterPro" id="IPR023095">
    <property type="entry name" value="Ade_MeTrfase_dom_2"/>
</dbReference>
<evidence type="ECO:0000256" key="4">
    <source>
        <dbReference type="ARBA" id="ARBA00022679"/>
    </source>
</evidence>
<dbReference type="AlphaFoldDB" id="A0A0D4CKN2"/>
<keyword evidence="3 7" id="KW-0489">Methyltransferase</keyword>
<keyword evidence="9" id="KW-1185">Reference proteome</keyword>
<dbReference type="SUPFAM" id="SSF53335">
    <property type="entry name" value="S-adenosyl-L-methionine-dependent methyltransferases"/>
    <property type="match status" value="2"/>
</dbReference>
<dbReference type="REBASE" id="52100">
    <property type="entry name" value="M.LmuLM1ORF3920P"/>
</dbReference>
<dbReference type="InterPro" id="IPR012186">
    <property type="entry name" value="Ade-mod_methylase_MStsI"/>
</dbReference>
<proteinExistence type="inferred from homology"/>
<dbReference type="Gene3D" id="3.40.50.150">
    <property type="entry name" value="Vaccinia Virus protein VP39"/>
    <property type="match status" value="1"/>
</dbReference>
<evidence type="ECO:0000256" key="5">
    <source>
        <dbReference type="ARBA" id="ARBA00022691"/>
    </source>
</evidence>
<dbReference type="Proteomes" id="UP000003645">
    <property type="component" value="Chromosome"/>
</dbReference>
<dbReference type="InterPro" id="IPR012327">
    <property type="entry name" value="MeTrfase_D12"/>
</dbReference>
<accession>A0A0D4CKN2</accession>
<dbReference type="GO" id="GO:1904047">
    <property type="term" value="F:S-adenosyl-L-methionine binding"/>
    <property type="evidence" value="ECO:0007669"/>
    <property type="project" value="TreeGrafter"/>
</dbReference>
<dbReference type="GO" id="GO:0009007">
    <property type="term" value="F:site-specific DNA-methyltransferase (adenine-specific) activity"/>
    <property type="evidence" value="ECO:0007669"/>
    <property type="project" value="UniProtKB-UniRule"/>
</dbReference>
<organism evidence="8 9">
    <name type="scientific">Limosilactobacillus mucosae LM1</name>
    <dbReference type="NCBI Taxonomy" id="1130798"/>
    <lineage>
        <taxon>Bacteria</taxon>
        <taxon>Bacillati</taxon>
        <taxon>Bacillota</taxon>
        <taxon>Bacilli</taxon>
        <taxon>Lactobacillales</taxon>
        <taxon>Lactobacillaceae</taxon>
        <taxon>Limosilactobacillus</taxon>
    </lineage>
</organism>
<comment type="catalytic activity">
    <reaction evidence="6 7">
        <text>a 2'-deoxyadenosine in DNA + S-adenosyl-L-methionine = an N(6)-methyl-2'-deoxyadenosine in DNA + S-adenosyl-L-homocysteine + H(+)</text>
        <dbReference type="Rhea" id="RHEA:15197"/>
        <dbReference type="Rhea" id="RHEA-COMP:12418"/>
        <dbReference type="Rhea" id="RHEA-COMP:12419"/>
        <dbReference type="ChEBI" id="CHEBI:15378"/>
        <dbReference type="ChEBI" id="CHEBI:57856"/>
        <dbReference type="ChEBI" id="CHEBI:59789"/>
        <dbReference type="ChEBI" id="CHEBI:90615"/>
        <dbReference type="ChEBI" id="CHEBI:90616"/>
        <dbReference type="EC" id="2.1.1.72"/>
    </reaction>
</comment>
<dbReference type="STRING" id="1130798.LBLM1_05860"/>
<keyword evidence="4 7" id="KW-0808">Transferase</keyword>
<evidence type="ECO:0000256" key="2">
    <source>
        <dbReference type="ARBA" id="ARBA00011900"/>
    </source>
</evidence>
<dbReference type="InterPro" id="IPR029063">
    <property type="entry name" value="SAM-dependent_MTases_sf"/>
</dbReference>
<comment type="similarity">
    <text evidence="1 7">Belongs to the N(4)/N(6)-methyltransferase family.</text>
</comment>
<dbReference type="KEGG" id="lmu:LBLM1_05860"/>
<dbReference type="InterPro" id="IPR002052">
    <property type="entry name" value="DNA_methylase_N6_adenine_CS"/>
</dbReference>
<dbReference type="EMBL" id="CP011013">
    <property type="protein sequence ID" value="AJT50604.1"/>
    <property type="molecule type" value="Genomic_DNA"/>
</dbReference>
<evidence type="ECO:0000313" key="9">
    <source>
        <dbReference type="Proteomes" id="UP000003645"/>
    </source>
</evidence>
<evidence type="ECO:0000256" key="1">
    <source>
        <dbReference type="ARBA" id="ARBA00006594"/>
    </source>
</evidence>
<protein>
    <recommendedName>
        <fullName evidence="2 7">Site-specific DNA-methyltransferase (adenine-specific)</fullName>
        <ecNumber evidence="2 7">2.1.1.72</ecNumber>
    </recommendedName>
</protein>
<evidence type="ECO:0000313" key="8">
    <source>
        <dbReference type="EMBL" id="AJT50604.1"/>
    </source>
</evidence>
<dbReference type="GO" id="GO:0006298">
    <property type="term" value="P:mismatch repair"/>
    <property type="evidence" value="ECO:0007669"/>
    <property type="project" value="TreeGrafter"/>
</dbReference>
<evidence type="ECO:0000256" key="3">
    <source>
        <dbReference type="ARBA" id="ARBA00022603"/>
    </source>
</evidence>
<dbReference type="PROSITE" id="PS00092">
    <property type="entry name" value="N6_MTASE"/>
    <property type="match status" value="2"/>
</dbReference>
<gene>
    <name evidence="8" type="ORF">LBLM1_05860</name>
</gene>
<sequence>MRFIGSKKNLLQNIDAVLNQYLDGSEKTFVDLFGGSNAVGEFFSNRYHIISNDIMYFSYVIARGSLGLNSSPKFEKLGRQGINDPLQYLTSVDLSDYKGDYVTDNFSPAGEDNRMYFTIDNAKRIDFIRETIEQWKVQGSISNDEYFYLLNSLLQAIPFVSNITGTYGAYLKKWDKRSFKKLILEEPTNLSNHRYSNKAFNTDSVKLIDQLTGVDIVYIDPPYNTRQYPSNYHVLENIAKWEKPELKGVTGQPDLDDEKSDFATKKKAKDAMQELLSKVNSKHVLISYSTDGIIDKDEFVQMIRPFAKAERVDVHEIEYRKYKSKIHNDKVVYELLMYYQPKNYETDLKLFDDTDLIVKPKKNSTPKGFIKSPLNYVGGKYKLLPQIMPLFPKNISTFVDLFSGGANVGININADKIIFNDINTKINEIFRYLQDHPSEEVLDTIYSLIDNYQLSKTNEEGFKAFRDDYNKAPDPISLYVLVSYSFNYQFRFNNHMQYNNPFGKNRSHFSERMKTNLVRFMDKLHMINATFTDDYFTKLDLSGLDKDSFVYADPPYLITTGSYNDGNRGFVNWTDKQEHELYDVLDALNDRKIRFAMSNVLYHKGKENTSLLQWSEKYTVHHLNYDYKNASHNTVKQGSDEVLITNY</sequence>
<dbReference type="OrthoDB" id="9805629at2"/>
<dbReference type="RefSeq" id="WP_039945357.1">
    <property type="nucleotide sequence ID" value="NZ_CP011013.1"/>
</dbReference>